<protein>
    <recommendedName>
        <fullName evidence="5">Secreted protein</fullName>
    </recommendedName>
</protein>
<dbReference type="Proteomes" id="UP000037395">
    <property type="component" value="Unassembled WGS sequence"/>
</dbReference>
<accession>A0A8H9I146</accession>
<reference evidence="3 4" key="2">
    <citation type="submission" date="2014-07" db="EMBL/GenBank/DDBJ databases">
        <authorList>
            <person name="Zhang J.E."/>
            <person name="Yang H."/>
            <person name="Guo J."/>
            <person name="Deng Z."/>
            <person name="Luo H."/>
            <person name="Luo M."/>
            <person name="Zhao B."/>
        </authorList>
    </citation>
    <scope>NUCLEOTIDE SEQUENCE [LARGE SCALE GENOMIC DNA]</scope>
    <source>
        <strain evidence="3">ATCC 10762</strain>
        <strain evidence="4">ATCC 10762 / DSM 40127 / CCM 3239 / JCM 4008 / LMG 5968 / NBRC 12843 / NCIMB 8234 / A-377</strain>
    </source>
</reference>
<sequence>MTDSVLNVVLGLVASAISAGLGWLAQALRRRRRLERVRAFFGMPPGGECLLVVNRHTASTSGKSVSRNDVFALMELAALIKECGAQADLVGHEDVRQGLGHRAEFCLGGPSSNDRTAAHLASWLPGVTFTDVGGSAPELSLAVGGEEYRYEPGSAPSGGQAFALLARLHPSPDGRPAFLVSGQTAVSNHAAVRFLVANHRRLARQYGGTGTFALVLRIVNPKAYGPDVVELAADVTAEAMRRPAAASTAA</sequence>
<dbReference type="AlphaFoldDB" id="A0A1E7N601"/>
<dbReference type="EMBL" id="BMUB01000028">
    <property type="protein sequence ID" value="GGV02815.1"/>
    <property type="molecule type" value="Genomic_DNA"/>
</dbReference>
<keyword evidence="1" id="KW-0812">Transmembrane</keyword>
<comment type="caution">
    <text evidence="3">The sequence shown here is derived from an EMBL/GenBank/DDBJ whole genome shotgun (WGS) entry which is preliminary data.</text>
</comment>
<dbReference type="Proteomes" id="UP000610124">
    <property type="component" value="Unassembled WGS sequence"/>
</dbReference>
<name>A0A1E7N601_KITAU</name>
<evidence type="ECO:0000313" key="3">
    <source>
        <dbReference type="EMBL" id="OEV36115.1"/>
    </source>
</evidence>
<evidence type="ECO:0000313" key="4">
    <source>
        <dbReference type="Proteomes" id="UP000037395"/>
    </source>
</evidence>
<proteinExistence type="predicted"/>
<evidence type="ECO:0008006" key="5">
    <source>
        <dbReference type="Google" id="ProtNLM"/>
    </source>
</evidence>
<evidence type="ECO:0000313" key="2">
    <source>
        <dbReference type="EMBL" id="GGV02815.1"/>
    </source>
</evidence>
<keyword evidence="1" id="KW-1133">Transmembrane helix</keyword>
<dbReference type="EMBL" id="JPRF03000030">
    <property type="protein sequence ID" value="OEV36115.1"/>
    <property type="molecule type" value="Genomic_DNA"/>
</dbReference>
<dbReference type="KEGG" id="kau:B6264_15065"/>
<reference evidence="4" key="4">
    <citation type="submission" date="2016-08" db="EMBL/GenBank/DDBJ databases">
        <title>Sequencing, assembly and comparative genomics of S. aureofaciens ATCC 10762.</title>
        <authorList>
            <person name="Gradnigo J.S."/>
            <person name="Johnson N."/>
            <person name="Somerville G.A."/>
        </authorList>
    </citation>
    <scope>NUCLEOTIDE SEQUENCE [LARGE SCALE GENOMIC DNA]</scope>
    <source>
        <strain evidence="4">ATCC 10762 / DSM 40127 / CCM 3239 / JCM 4008 / LMG 5968 / NBRC 12843 / NCIMB 8234 / A-377</strain>
    </source>
</reference>
<keyword evidence="1" id="KW-0472">Membrane</keyword>
<keyword evidence="4" id="KW-1185">Reference proteome</keyword>
<reference evidence="3" key="3">
    <citation type="submission" date="2016-08" db="EMBL/GenBank/DDBJ databases">
        <title>Sequencing, Assembly and Comparative Genomics of S. aureofaciens ATCC 10762.</title>
        <authorList>
            <person name="Gradnigo J.S."/>
            <person name="Johnson N."/>
            <person name="Somerville G.A."/>
        </authorList>
    </citation>
    <scope>NUCLEOTIDE SEQUENCE [LARGE SCALE GENOMIC DNA]</scope>
    <source>
        <strain evidence="3">ATCC 10762</strain>
    </source>
</reference>
<gene>
    <name evidence="2" type="ORF">GCM10010502_66850</name>
    <name evidence="3" type="ORF">HS99_0031085</name>
</gene>
<reference evidence="2" key="5">
    <citation type="submission" date="2020-09" db="EMBL/GenBank/DDBJ databases">
        <authorList>
            <person name="Sun Q."/>
            <person name="Ohkuma M."/>
        </authorList>
    </citation>
    <scope>NUCLEOTIDE SEQUENCE</scope>
    <source>
        <strain evidence="2">JCM 4434</strain>
    </source>
</reference>
<evidence type="ECO:0000256" key="1">
    <source>
        <dbReference type="SAM" id="Phobius"/>
    </source>
</evidence>
<feature type="transmembrane region" description="Helical" evidence="1">
    <location>
        <begin position="6"/>
        <end position="28"/>
    </location>
</feature>
<dbReference type="OrthoDB" id="3208544at2"/>
<organism evidence="3 4">
    <name type="scientific">Kitasatospora aureofaciens</name>
    <name type="common">Streptomyces aureofaciens</name>
    <dbReference type="NCBI Taxonomy" id="1894"/>
    <lineage>
        <taxon>Bacteria</taxon>
        <taxon>Bacillati</taxon>
        <taxon>Actinomycetota</taxon>
        <taxon>Actinomycetes</taxon>
        <taxon>Kitasatosporales</taxon>
        <taxon>Streptomycetaceae</taxon>
        <taxon>Kitasatospora</taxon>
    </lineage>
</organism>
<reference evidence="2" key="1">
    <citation type="journal article" date="2014" name="Int. J. Syst. Evol. Microbiol.">
        <title>Complete genome sequence of Corynebacterium casei LMG S-19264T (=DSM 44701T), isolated from a smear-ripened cheese.</title>
        <authorList>
            <consortium name="US DOE Joint Genome Institute (JGI-PGF)"/>
            <person name="Walter F."/>
            <person name="Albersmeier A."/>
            <person name="Kalinowski J."/>
            <person name="Ruckert C."/>
        </authorList>
    </citation>
    <scope>NUCLEOTIDE SEQUENCE</scope>
    <source>
        <strain evidence="2">JCM 4434</strain>
    </source>
</reference>
<accession>A0A1E7N601</accession>
<dbReference type="RefSeq" id="WP_030281015.1">
    <property type="nucleotide sequence ID" value="NZ_BMUB01000028.1"/>
</dbReference>
<dbReference type="GeneID" id="97489585"/>